<organism evidence="1 2">
    <name type="scientific">Vibrio phage phi 1</name>
    <dbReference type="NCBI Taxonomy" id="1589297"/>
    <lineage>
        <taxon>Viruses</taxon>
        <taxon>Duplodnaviria</taxon>
        <taxon>Heunggongvirae</taxon>
        <taxon>Uroviricota</taxon>
        <taxon>Caudoviricetes</taxon>
        <taxon>Schitoviridae</taxon>
        <taxon>Pacinivirus</taxon>
        <taxon>Pacinivirus phi1</taxon>
    </lineage>
</organism>
<dbReference type="Proteomes" id="UP000031803">
    <property type="component" value="Segment"/>
</dbReference>
<dbReference type="RefSeq" id="YP_009198528.1">
    <property type="nucleotide sequence ID" value="NC_028799.1"/>
</dbReference>
<accession>A0A0B5H8H6</accession>
<reference evidence="1 2" key="1">
    <citation type="submission" date="2014-12" db="EMBL/GenBank/DDBJ databases">
        <title>Complete genome sequences of three Vibrio cholerae specific bacteriophages.</title>
        <authorList>
            <person name="Bhandare S.G."/>
            <person name="Warry A."/>
            <person name="Emes R.D."/>
            <person name="Hooton S.P.T."/>
            <person name="Barrow P.A."/>
            <person name="Atterbury R.J."/>
        </authorList>
    </citation>
    <scope>NUCLEOTIDE SEQUENCE [LARGE SCALE GENOMIC DNA]</scope>
</reference>
<dbReference type="OrthoDB" id="40903at10239"/>
<dbReference type="KEGG" id="vg:26625606"/>
<sequence>MKLLETYKHKSDADCFLFNYNCLGYDGWLHKKDLQLSKKFYTFKERDCVYRITQTQGNSVA</sequence>
<dbReference type="GeneID" id="26625606"/>
<name>A0A0B5H8H6_9CAUD</name>
<protein>
    <submittedName>
        <fullName evidence="1">Uncharacterized protein</fullName>
    </submittedName>
</protein>
<proteinExistence type="predicted"/>
<gene>
    <name evidence="1" type="ORF">SBVP1_0010</name>
</gene>
<evidence type="ECO:0000313" key="1">
    <source>
        <dbReference type="EMBL" id="AJF40668.1"/>
    </source>
</evidence>
<dbReference type="EMBL" id="KP280062">
    <property type="protein sequence ID" value="AJF40668.1"/>
    <property type="molecule type" value="Genomic_DNA"/>
</dbReference>
<evidence type="ECO:0000313" key="2">
    <source>
        <dbReference type="Proteomes" id="UP000031803"/>
    </source>
</evidence>
<keyword evidence="2" id="KW-1185">Reference proteome</keyword>